<organism evidence="1 2">
    <name type="scientific">Eikenella corrodens</name>
    <dbReference type="NCBI Taxonomy" id="539"/>
    <lineage>
        <taxon>Bacteria</taxon>
        <taxon>Pseudomonadati</taxon>
        <taxon>Pseudomonadota</taxon>
        <taxon>Betaproteobacteria</taxon>
        <taxon>Neisseriales</taxon>
        <taxon>Neisseriaceae</taxon>
        <taxon>Eikenella</taxon>
    </lineage>
</organism>
<name>A0A1A9RL09_EIKCO</name>
<comment type="caution">
    <text evidence="1">The sequence shown here is derived from an EMBL/GenBank/DDBJ whole genome shotgun (WGS) entry which is preliminary data.</text>
</comment>
<proteinExistence type="predicted"/>
<protein>
    <submittedName>
        <fullName evidence="1">Uncharacterized protein</fullName>
    </submittedName>
</protein>
<dbReference type="EMBL" id="LXSH01000029">
    <property type="protein sequence ID" value="OAM19942.1"/>
    <property type="molecule type" value="Genomic_DNA"/>
</dbReference>
<gene>
    <name evidence="1" type="ORF">A7P89_10890</name>
</gene>
<evidence type="ECO:0000313" key="1">
    <source>
        <dbReference type="EMBL" id="OAM19942.1"/>
    </source>
</evidence>
<evidence type="ECO:0000313" key="2">
    <source>
        <dbReference type="Proteomes" id="UP000078103"/>
    </source>
</evidence>
<accession>A0A1A9RL09</accession>
<reference evidence="2" key="1">
    <citation type="submission" date="2016-05" db="EMBL/GenBank/DDBJ databases">
        <title>Draft genome of Corynebacterium afermentans subsp. afermentans LCDC 88199T.</title>
        <authorList>
            <person name="Bernier A.-M."/>
            <person name="Bernard K."/>
        </authorList>
    </citation>
    <scope>NUCLEOTIDE SEQUENCE [LARGE SCALE GENOMIC DNA]</scope>
    <source>
        <strain evidence="2">NML120819</strain>
    </source>
</reference>
<dbReference type="Proteomes" id="UP000078103">
    <property type="component" value="Unassembled WGS sequence"/>
</dbReference>
<dbReference type="AlphaFoldDB" id="A0A1A9RL09"/>
<sequence length="59" mass="5944">MLVGNLQNIDRAETLGYSGVSRHGGLSLDLAAGDVAVVVVEIDGVGFITSKATGAARNS</sequence>